<proteinExistence type="predicted"/>
<dbReference type="EMBL" id="CAJVPM010034055">
    <property type="protein sequence ID" value="CAG8686649.1"/>
    <property type="molecule type" value="Genomic_DNA"/>
</dbReference>
<comment type="caution">
    <text evidence="1">The sequence shown here is derived from an EMBL/GenBank/DDBJ whole genome shotgun (WGS) entry which is preliminary data.</text>
</comment>
<organism evidence="1 2">
    <name type="scientific">Scutellospora calospora</name>
    <dbReference type="NCBI Taxonomy" id="85575"/>
    <lineage>
        <taxon>Eukaryota</taxon>
        <taxon>Fungi</taxon>
        <taxon>Fungi incertae sedis</taxon>
        <taxon>Mucoromycota</taxon>
        <taxon>Glomeromycotina</taxon>
        <taxon>Glomeromycetes</taxon>
        <taxon>Diversisporales</taxon>
        <taxon>Gigasporaceae</taxon>
        <taxon>Scutellospora</taxon>
    </lineage>
</organism>
<evidence type="ECO:0000313" key="2">
    <source>
        <dbReference type="Proteomes" id="UP000789860"/>
    </source>
</evidence>
<gene>
    <name evidence="1" type="ORF">SCALOS_LOCUS9947</name>
</gene>
<keyword evidence="2" id="KW-1185">Reference proteome</keyword>
<reference evidence="1" key="1">
    <citation type="submission" date="2021-06" db="EMBL/GenBank/DDBJ databases">
        <authorList>
            <person name="Kallberg Y."/>
            <person name="Tangrot J."/>
            <person name="Rosling A."/>
        </authorList>
    </citation>
    <scope>NUCLEOTIDE SEQUENCE</scope>
    <source>
        <strain evidence="1">AU212A</strain>
    </source>
</reference>
<dbReference type="Proteomes" id="UP000789860">
    <property type="component" value="Unassembled WGS sequence"/>
</dbReference>
<protein>
    <submittedName>
        <fullName evidence="1">4694_t:CDS:1</fullName>
    </submittedName>
</protein>
<evidence type="ECO:0000313" key="1">
    <source>
        <dbReference type="EMBL" id="CAG8686649.1"/>
    </source>
</evidence>
<accession>A0ACA9P1D5</accession>
<feature type="non-terminal residue" evidence="1">
    <location>
        <position position="47"/>
    </location>
</feature>
<sequence>MTLVNSTRVPVKDYNLLSTLSNLVLGTRVDVIGVVNPFHLQEDVRAQ</sequence>
<name>A0ACA9P1D5_9GLOM</name>